<reference evidence="8" key="3">
    <citation type="submission" date="2011-05" db="EMBL/GenBank/DDBJ databases">
        <title>Complete sequence of Methylomonas methanica MC09.</title>
        <authorList>
            <consortium name="US DOE Joint Genome Institute"/>
            <person name="Lucas S."/>
            <person name="Han J."/>
            <person name="Lapidus A."/>
            <person name="Cheng J.-F."/>
            <person name="Goodwin L."/>
            <person name="Pitluck S."/>
            <person name="Peters L."/>
            <person name="Mikhailova N."/>
            <person name="Teshima H."/>
            <person name="Han C."/>
            <person name="Tapia R."/>
            <person name="Land M."/>
            <person name="Hauser L."/>
            <person name="Kyrpides N."/>
            <person name="Ivanova N."/>
            <person name="Pagani I."/>
            <person name="Stein L."/>
            <person name="Woyke T."/>
        </authorList>
    </citation>
    <scope>NUCLEOTIDE SEQUENCE [LARGE SCALE GENOMIC DNA]</scope>
    <source>
        <strain evidence="8">MC09</strain>
    </source>
</reference>
<dbReference type="HAMAP" id="MF_01186">
    <property type="entry name" value="LPS_assembly_LptE"/>
    <property type="match status" value="1"/>
</dbReference>
<dbReference type="GO" id="GO:1990351">
    <property type="term" value="C:transporter complex"/>
    <property type="evidence" value="ECO:0007669"/>
    <property type="project" value="TreeGrafter"/>
</dbReference>
<keyword evidence="4 6" id="KW-0998">Cell outer membrane</keyword>
<dbReference type="GO" id="GO:0009279">
    <property type="term" value="C:cell outer membrane"/>
    <property type="evidence" value="ECO:0007669"/>
    <property type="project" value="UniProtKB-SubCell"/>
</dbReference>
<keyword evidence="1 6" id="KW-0732">Signal</keyword>
<dbReference type="KEGG" id="mmt:Metme_3061"/>
<dbReference type="eggNOG" id="COG2980">
    <property type="taxonomic scope" value="Bacteria"/>
</dbReference>
<evidence type="ECO:0000256" key="2">
    <source>
        <dbReference type="ARBA" id="ARBA00023136"/>
    </source>
</evidence>
<keyword evidence="3 6" id="KW-0564">Palmitate</keyword>
<keyword evidence="8" id="KW-1185">Reference proteome</keyword>
<dbReference type="GO" id="GO:0043165">
    <property type="term" value="P:Gram-negative-bacterium-type cell outer membrane assembly"/>
    <property type="evidence" value="ECO:0007669"/>
    <property type="project" value="UniProtKB-UniRule"/>
</dbReference>
<protein>
    <recommendedName>
        <fullName evidence="6">LPS-assembly lipoprotein LptE</fullName>
    </recommendedName>
</protein>
<dbReference type="EMBL" id="CP002738">
    <property type="protein sequence ID" value="AEG01439.1"/>
    <property type="molecule type" value="Genomic_DNA"/>
</dbReference>
<dbReference type="AlphaFoldDB" id="G0A2T6"/>
<dbReference type="OrthoDB" id="7349153at2"/>
<comment type="subunit">
    <text evidence="6">Component of the lipopolysaccharide transport and assembly complex. Interacts with LptD.</text>
</comment>
<dbReference type="Gene3D" id="3.30.160.150">
    <property type="entry name" value="Lipoprotein like domain"/>
    <property type="match status" value="1"/>
</dbReference>
<comment type="subcellular location">
    <subcellularLocation>
        <location evidence="6">Cell outer membrane</location>
        <topology evidence="6">Lipid-anchor</topology>
    </subcellularLocation>
</comment>
<name>G0A2T6_METMM</name>
<dbReference type="HOGENOM" id="CLU_103309_0_2_6"/>
<dbReference type="PANTHER" id="PTHR38098">
    <property type="entry name" value="LPS-ASSEMBLY LIPOPROTEIN LPTE"/>
    <property type="match status" value="1"/>
</dbReference>
<evidence type="ECO:0000313" key="7">
    <source>
        <dbReference type="EMBL" id="AEG01439.1"/>
    </source>
</evidence>
<reference key="2">
    <citation type="submission" date="2011-05" db="EMBL/GenBank/DDBJ databases">
        <title>Complete genome sequence of the aerobic marine methanotroph Methylomonas methanica MC09.</title>
        <authorList>
            <person name="Boden R."/>
            <person name="Cunliffe M."/>
            <person name="Scanlan J."/>
            <person name="Moussard H."/>
            <person name="Kits K.D."/>
            <person name="Klotz M."/>
            <person name="Jetten M."/>
            <person name="Vuilleumier S."/>
            <person name="Han J."/>
            <person name="Peters L."/>
            <person name="Mikhailova N."/>
            <person name="Teshima H."/>
            <person name="Tapia R."/>
            <person name="Kyrpides N."/>
            <person name="Ivanova N."/>
            <person name="Pagani I."/>
            <person name="Cheng J.-F."/>
            <person name="Goodwin L."/>
            <person name="Han C."/>
            <person name="Hauser L."/>
            <person name="Land M."/>
            <person name="Lapidus A."/>
            <person name="Lucas S."/>
            <person name="Pitluck S."/>
            <person name="Woyke T."/>
            <person name="Stein L.Y."/>
            <person name="Murrell C."/>
        </authorList>
    </citation>
    <scope>NUCLEOTIDE SEQUENCE</scope>
    <source>
        <strain>MC09</strain>
    </source>
</reference>
<dbReference type="Proteomes" id="UP000008888">
    <property type="component" value="Chromosome"/>
</dbReference>
<evidence type="ECO:0000313" key="8">
    <source>
        <dbReference type="Proteomes" id="UP000008888"/>
    </source>
</evidence>
<accession>G0A2T6</accession>
<dbReference type="PROSITE" id="PS51257">
    <property type="entry name" value="PROKAR_LIPOPROTEIN"/>
    <property type="match status" value="1"/>
</dbReference>
<dbReference type="RefSeq" id="WP_013819666.1">
    <property type="nucleotide sequence ID" value="NC_015572.1"/>
</dbReference>
<evidence type="ECO:0000256" key="3">
    <source>
        <dbReference type="ARBA" id="ARBA00023139"/>
    </source>
</evidence>
<keyword evidence="5 6" id="KW-0449">Lipoprotein</keyword>
<comment type="function">
    <text evidence="6">Together with LptD, is involved in the assembly of lipopolysaccharide (LPS) at the surface of the outer membrane. Required for the proper assembly of LptD. Binds LPS and may serve as the LPS recognition site at the outer membrane.</text>
</comment>
<dbReference type="STRING" id="857087.Metme_3061"/>
<gene>
    <name evidence="6" type="primary">lptE</name>
    <name evidence="7" type="ordered locus">Metme_3061</name>
</gene>
<evidence type="ECO:0000256" key="6">
    <source>
        <dbReference type="HAMAP-Rule" id="MF_01186"/>
    </source>
</evidence>
<dbReference type="PANTHER" id="PTHR38098:SF1">
    <property type="entry name" value="LPS-ASSEMBLY LIPOPROTEIN LPTE"/>
    <property type="match status" value="1"/>
</dbReference>
<dbReference type="Pfam" id="PF04390">
    <property type="entry name" value="LptE"/>
    <property type="match status" value="1"/>
</dbReference>
<sequence length="166" mass="18519">MKKVQKVVLITILSLLTACGYHLRGSIALPAALKNMYLFGASGALTGETKAVLKASDGKLAGSPNDAGIVVKVLKEDFRRRVLSVGSTGKSSEVELNYYLRFQFYDNKENPLQDEQTIEISREFFNDQTAILAKENEEALIQKEIYRQAVRMMMSRAQAAIENQKL</sequence>
<dbReference type="InterPro" id="IPR007485">
    <property type="entry name" value="LPS_assembly_LptE"/>
</dbReference>
<dbReference type="GO" id="GO:0015920">
    <property type="term" value="P:lipopolysaccharide transport"/>
    <property type="evidence" value="ECO:0007669"/>
    <property type="project" value="TreeGrafter"/>
</dbReference>
<evidence type="ECO:0000256" key="4">
    <source>
        <dbReference type="ARBA" id="ARBA00023237"/>
    </source>
</evidence>
<evidence type="ECO:0000256" key="1">
    <source>
        <dbReference type="ARBA" id="ARBA00022729"/>
    </source>
</evidence>
<comment type="similarity">
    <text evidence="6">Belongs to the LptE lipoprotein family.</text>
</comment>
<proteinExistence type="inferred from homology"/>
<organism evidence="7 8">
    <name type="scientific">Methylomonas methanica (strain DSM 25384 / MC09)</name>
    <dbReference type="NCBI Taxonomy" id="857087"/>
    <lineage>
        <taxon>Bacteria</taxon>
        <taxon>Pseudomonadati</taxon>
        <taxon>Pseudomonadota</taxon>
        <taxon>Gammaproteobacteria</taxon>
        <taxon>Methylococcales</taxon>
        <taxon>Methylococcaceae</taxon>
        <taxon>Methylomonas</taxon>
    </lineage>
</organism>
<keyword evidence="2 6" id="KW-0472">Membrane</keyword>
<evidence type="ECO:0000256" key="5">
    <source>
        <dbReference type="ARBA" id="ARBA00023288"/>
    </source>
</evidence>
<dbReference type="GO" id="GO:0001530">
    <property type="term" value="F:lipopolysaccharide binding"/>
    <property type="evidence" value="ECO:0007669"/>
    <property type="project" value="TreeGrafter"/>
</dbReference>
<reference evidence="7 8" key="1">
    <citation type="journal article" date="2011" name="J. Bacteriol.">
        <title>Complete Genome Sequence of the Aerobic Marine Methanotroph Methylomonas methanica MC09.</title>
        <authorList>
            <person name="Boden R."/>
            <person name="Cunliffe M."/>
            <person name="Scanlan J."/>
            <person name="Moussard H."/>
            <person name="Kits K.D."/>
            <person name="Klotz M.G."/>
            <person name="Jetten M.S."/>
            <person name="Vuilleumier S."/>
            <person name="Han J."/>
            <person name="Peters L."/>
            <person name="Mikhailova N."/>
            <person name="Teshima H."/>
            <person name="Tapia R."/>
            <person name="Kyrpides N."/>
            <person name="Ivanova N."/>
            <person name="Pagani I."/>
            <person name="Cheng J.F."/>
            <person name="Goodwin L."/>
            <person name="Han C."/>
            <person name="Hauser L."/>
            <person name="Land M.L."/>
            <person name="Lapidus A."/>
            <person name="Lucas S."/>
            <person name="Pitluck S."/>
            <person name="Woyke T."/>
            <person name="Stein L."/>
            <person name="Murrell J.C."/>
        </authorList>
    </citation>
    <scope>NUCLEOTIDE SEQUENCE [LARGE SCALE GENOMIC DNA]</scope>
    <source>
        <strain evidence="7 8">MC09</strain>
    </source>
</reference>